<evidence type="ECO:0000313" key="10">
    <source>
        <dbReference type="EMBL" id="CCM63656.1"/>
    </source>
</evidence>
<evidence type="ECO:0000256" key="1">
    <source>
        <dbReference type="ARBA" id="ARBA00004613"/>
    </source>
</evidence>
<dbReference type="InterPro" id="IPR029058">
    <property type="entry name" value="AB_hydrolase_fold"/>
</dbReference>
<accession>R4Z2Z4</accession>
<dbReference type="AlphaFoldDB" id="R4Z2Z4"/>
<dbReference type="Proteomes" id="UP000018291">
    <property type="component" value="Unassembled WGS sequence"/>
</dbReference>
<dbReference type="GO" id="GO:0005576">
    <property type="term" value="C:extracellular region"/>
    <property type="evidence" value="ECO:0007669"/>
    <property type="project" value="UniProtKB-SubCell"/>
</dbReference>
<keyword evidence="3" id="KW-0964">Secreted</keyword>
<dbReference type="STRING" id="1229780.BN381_290015"/>
<keyword evidence="8" id="KW-0624">Polysaccharide degradation</keyword>
<gene>
    <name evidence="10" type="ORF">BN381_290015</name>
</gene>
<keyword evidence="11" id="KW-1185">Reference proteome</keyword>
<dbReference type="SUPFAM" id="SSF53474">
    <property type="entry name" value="alpha/beta-Hydrolases"/>
    <property type="match status" value="1"/>
</dbReference>
<dbReference type="InterPro" id="IPR010126">
    <property type="entry name" value="Esterase_phb"/>
</dbReference>
<evidence type="ECO:0000256" key="9">
    <source>
        <dbReference type="ARBA" id="ARBA00025250"/>
    </source>
</evidence>
<keyword evidence="6" id="KW-0378">Hydrolase</keyword>
<evidence type="ECO:0000256" key="4">
    <source>
        <dbReference type="ARBA" id="ARBA00022651"/>
    </source>
</evidence>
<name>R4Z2Z4_9ACTN</name>
<dbReference type="PANTHER" id="PTHR38050">
    <property type="match status" value="1"/>
</dbReference>
<dbReference type="GO" id="GO:0045493">
    <property type="term" value="P:xylan catabolic process"/>
    <property type="evidence" value="ECO:0007669"/>
    <property type="project" value="UniProtKB-KW"/>
</dbReference>
<evidence type="ECO:0000256" key="3">
    <source>
        <dbReference type="ARBA" id="ARBA00022525"/>
    </source>
</evidence>
<proteinExistence type="inferred from homology"/>
<comment type="similarity">
    <text evidence="2">Belongs to the faeC family.</text>
</comment>
<keyword evidence="7" id="KW-0119">Carbohydrate metabolism</keyword>
<evidence type="ECO:0000256" key="8">
    <source>
        <dbReference type="ARBA" id="ARBA00023326"/>
    </source>
</evidence>
<dbReference type="PROSITE" id="PS51257">
    <property type="entry name" value="PROKAR_LIPOPROTEIN"/>
    <property type="match status" value="1"/>
</dbReference>
<evidence type="ECO:0000256" key="6">
    <source>
        <dbReference type="ARBA" id="ARBA00022801"/>
    </source>
</evidence>
<evidence type="ECO:0000256" key="5">
    <source>
        <dbReference type="ARBA" id="ARBA00022729"/>
    </source>
</evidence>
<dbReference type="eggNOG" id="COG3509">
    <property type="taxonomic scope" value="Bacteria"/>
</dbReference>
<dbReference type="GO" id="GO:0030600">
    <property type="term" value="F:feruloyl esterase activity"/>
    <property type="evidence" value="ECO:0007669"/>
    <property type="project" value="InterPro"/>
</dbReference>
<keyword evidence="4" id="KW-0858">Xylan degradation</keyword>
<protein>
    <submittedName>
        <fullName evidence="10">Uncharacterized protein</fullName>
    </submittedName>
</protein>
<evidence type="ECO:0000256" key="7">
    <source>
        <dbReference type="ARBA" id="ARBA00023277"/>
    </source>
</evidence>
<dbReference type="RefSeq" id="WP_012226641.1">
    <property type="nucleotide sequence ID" value="NZ_HG422565.1"/>
</dbReference>
<dbReference type="EMBL" id="CANL01000022">
    <property type="protein sequence ID" value="CCM63656.1"/>
    <property type="molecule type" value="Genomic_DNA"/>
</dbReference>
<dbReference type="HOGENOM" id="CLU_815559_0_0_11"/>
<sequence>MTTRLGIAATVMRTFAAVIVATSCVGGRSTELPEQAGRATGTRLGARPSATDVCPPEDRPVEVPVGGVTRRAVVRVPDDAVAPLPAVVLVHGFAAQADEFVVSSGVGAQADEAGVMVIAPQGRGDPSGWDVLADFDADDAFLTQLLDSLIDSGCIDRHRVAMGGHSAGSAFAAFFGCAHPDRFNALVLNAGLPPPICVRGTPNLVVTHGVDDPVVPYGGGEQRVGDATVKLDSVPDSVQRWADQAGCAADPAVKVASKGADPGEGGPVTWTRWRGCVGGDGNPAGTRRVSVGLAALAGWSHAWPGSVTESGASSGLDDGCVLIIAARTGAPPVNPADACP</sequence>
<comment type="function">
    <text evidence="9">Involved in degradation of plant cell walls. Hydrolyzes the feruloyl-arabinose ester bond in arabinoxylans, and the feruloyl-galactose ester bond in pectin. Active against paranitrophenyl-acetate, methyl ferulate and wheat arabinoxylan.</text>
</comment>
<comment type="subcellular location">
    <subcellularLocation>
        <location evidence="1">Secreted</location>
    </subcellularLocation>
</comment>
<dbReference type="InterPro" id="IPR043595">
    <property type="entry name" value="FaeB/C/D"/>
</dbReference>
<evidence type="ECO:0000313" key="11">
    <source>
        <dbReference type="Proteomes" id="UP000018291"/>
    </source>
</evidence>
<reference evidence="10 11" key="1">
    <citation type="journal article" date="2013" name="ISME J.">
        <title>Metabolic model for the filamentous 'Candidatus Microthrix parvicella' based on genomic and metagenomic analyses.</title>
        <authorList>
            <person name="Jon McIlroy S."/>
            <person name="Kristiansen R."/>
            <person name="Albertsen M."/>
            <person name="Michael Karst S."/>
            <person name="Rossetti S."/>
            <person name="Lund Nielsen J."/>
            <person name="Tandoi V."/>
            <person name="James Seviour R."/>
            <person name="Nielsen P.H."/>
        </authorList>
    </citation>
    <scope>NUCLEOTIDE SEQUENCE [LARGE SCALE GENOMIC DNA]</scope>
    <source>
        <strain evidence="10 11">RN1</strain>
    </source>
</reference>
<dbReference type="Pfam" id="PF10503">
    <property type="entry name" value="Esterase_PHB"/>
    <property type="match status" value="1"/>
</dbReference>
<evidence type="ECO:0000256" key="2">
    <source>
        <dbReference type="ARBA" id="ARBA00010278"/>
    </source>
</evidence>
<dbReference type="Gene3D" id="3.40.50.1820">
    <property type="entry name" value="alpha/beta hydrolase"/>
    <property type="match status" value="1"/>
</dbReference>
<dbReference type="PANTHER" id="PTHR38050:SF1">
    <property type="entry name" value="FERULOYL ESTERASE C"/>
    <property type="match status" value="1"/>
</dbReference>
<organism evidence="10 11">
    <name type="scientific">Candidatus Neomicrothrix parvicella RN1</name>
    <dbReference type="NCBI Taxonomy" id="1229780"/>
    <lineage>
        <taxon>Bacteria</taxon>
        <taxon>Bacillati</taxon>
        <taxon>Actinomycetota</taxon>
        <taxon>Acidimicrobiia</taxon>
        <taxon>Acidimicrobiales</taxon>
        <taxon>Microthrixaceae</taxon>
        <taxon>Candidatus Neomicrothrix</taxon>
    </lineage>
</organism>
<keyword evidence="5" id="KW-0732">Signal</keyword>
<comment type="caution">
    <text evidence="10">The sequence shown here is derived from an EMBL/GenBank/DDBJ whole genome shotgun (WGS) entry which is preliminary data.</text>
</comment>